<organism evidence="2 3">
    <name type="scientific">Heligmosomoides polygyrus</name>
    <name type="common">Parasitic roundworm</name>
    <dbReference type="NCBI Taxonomy" id="6339"/>
    <lineage>
        <taxon>Eukaryota</taxon>
        <taxon>Metazoa</taxon>
        <taxon>Ecdysozoa</taxon>
        <taxon>Nematoda</taxon>
        <taxon>Chromadorea</taxon>
        <taxon>Rhabditida</taxon>
        <taxon>Rhabditina</taxon>
        <taxon>Rhabditomorpha</taxon>
        <taxon>Strongyloidea</taxon>
        <taxon>Heligmosomidae</taxon>
        <taxon>Heligmosomoides</taxon>
    </lineage>
</organism>
<proteinExistence type="predicted"/>
<keyword evidence="2" id="KW-1185">Reference proteome</keyword>
<evidence type="ECO:0000313" key="1">
    <source>
        <dbReference type="EMBL" id="VDP02958.1"/>
    </source>
</evidence>
<dbReference type="Proteomes" id="UP000050761">
    <property type="component" value="Unassembled WGS sequence"/>
</dbReference>
<dbReference type="AlphaFoldDB" id="A0A183G2H2"/>
<protein>
    <submittedName>
        <fullName evidence="3">Rho-GAP domain-containing protein</fullName>
    </submittedName>
</protein>
<evidence type="ECO:0000313" key="2">
    <source>
        <dbReference type="Proteomes" id="UP000050761"/>
    </source>
</evidence>
<gene>
    <name evidence="1" type="ORF">HPBE_LOCUS15497</name>
</gene>
<accession>A0A3P8B0H5</accession>
<evidence type="ECO:0000313" key="3">
    <source>
        <dbReference type="WBParaSite" id="HPBE_0001549801-mRNA-1"/>
    </source>
</evidence>
<reference evidence="3" key="2">
    <citation type="submission" date="2019-09" db="UniProtKB">
        <authorList>
            <consortium name="WormBaseParasite"/>
        </authorList>
    </citation>
    <scope>IDENTIFICATION</scope>
</reference>
<name>A0A183G2H2_HELPZ</name>
<sequence length="98" mass="11110">MDTSFPLFSLPTRHLVGEEAYSTRSRQDQTRTLNNFPPTLINTLARLFTHYLSKCEVPSQWNLALRQVVCEEPAELSCCTRRETCTTLATIARSACCP</sequence>
<accession>A0A183G2H2</accession>
<dbReference type="EMBL" id="UZAH01028885">
    <property type="protein sequence ID" value="VDP02958.1"/>
    <property type="molecule type" value="Genomic_DNA"/>
</dbReference>
<dbReference type="OrthoDB" id="5806211at2759"/>
<dbReference type="WBParaSite" id="HPBE_0001549801-mRNA-1">
    <property type="protein sequence ID" value="HPBE_0001549801-mRNA-1"/>
    <property type="gene ID" value="HPBE_0001549801"/>
</dbReference>
<reference evidence="1 2" key="1">
    <citation type="submission" date="2018-11" db="EMBL/GenBank/DDBJ databases">
        <authorList>
            <consortium name="Pathogen Informatics"/>
        </authorList>
    </citation>
    <scope>NUCLEOTIDE SEQUENCE [LARGE SCALE GENOMIC DNA]</scope>
</reference>